<dbReference type="InterPro" id="IPR020837">
    <property type="entry name" value="Fibrinogen_CS"/>
</dbReference>
<organism evidence="1">
    <name type="scientific">Magallana gigas</name>
    <name type="common">Pacific oyster</name>
    <name type="synonym">Crassostrea gigas</name>
    <dbReference type="NCBI Taxonomy" id="29159"/>
    <lineage>
        <taxon>Eukaryota</taxon>
        <taxon>Metazoa</taxon>
        <taxon>Spiralia</taxon>
        <taxon>Lophotrochozoa</taxon>
        <taxon>Mollusca</taxon>
        <taxon>Bivalvia</taxon>
        <taxon>Autobranchia</taxon>
        <taxon>Pteriomorphia</taxon>
        <taxon>Ostreida</taxon>
        <taxon>Ostreoidea</taxon>
        <taxon>Ostreidae</taxon>
        <taxon>Magallana</taxon>
    </lineage>
</organism>
<dbReference type="Gene3D" id="3.90.215.10">
    <property type="entry name" value="Gamma Fibrinogen, chain A, domain 1"/>
    <property type="match status" value="1"/>
</dbReference>
<dbReference type="Gene3D" id="2.10.70.10">
    <property type="entry name" value="Complement Module, domain 1"/>
    <property type="match status" value="1"/>
</dbReference>
<dbReference type="PANTHER" id="PTHR19143">
    <property type="entry name" value="FIBRINOGEN/TENASCIN/ANGIOPOEITIN"/>
    <property type="match status" value="1"/>
</dbReference>
<dbReference type="GO" id="GO:0005615">
    <property type="term" value="C:extracellular space"/>
    <property type="evidence" value="ECO:0007669"/>
    <property type="project" value="TreeGrafter"/>
</dbReference>
<sequence>MDFAYYYIVERDPDWLFYIGTVSTYLVYNNGLIEEDNEYVYSHMSQWNVDIVGSCANHNCGLNELCVGVRGTTKYVCKISECSSPPSFLNADLVIEPNTQTVFGIGLVKSYQLKEGYMPSSNEHDFQMTCHDDGNWIGYQSGNSTTMYWNSNFNRTKEEFKTGFGSLDSEFWIAETFSYFNGMRFSAWDDDNDNTTGSCALTNNGGWWFRNCHQANVNGLYGVRSTRGLSWLMSKGVWIYPSHVIMMVQKP</sequence>
<dbReference type="InParanoid" id="K1PLA5"/>
<dbReference type="PROSITE" id="PS00514">
    <property type="entry name" value="FIBRINOGEN_C_1"/>
    <property type="match status" value="1"/>
</dbReference>
<protein>
    <submittedName>
        <fullName evidence="1">Tenascin-N</fullName>
    </submittedName>
</protein>
<dbReference type="AlphaFoldDB" id="K1PLA5"/>
<gene>
    <name evidence="1" type="ORF">CGI_10010804</name>
</gene>
<proteinExistence type="predicted"/>
<reference evidence="1" key="1">
    <citation type="journal article" date="2012" name="Nature">
        <title>The oyster genome reveals stress adaptation and complexity of shell formation.</title>
        <authorList>
            <person name="Zhang G."/>
            <person name="Fang X."/>
            <person name="Guo X."/>
            <person name="Li L."/>
            <person name="Luo R."/>
            <person name="Xu F."/>
            <person name="Yang P."/>
            <person name="Zhang L."/>
            <person name="Wang X."/>
            <person name="Qi H."/>
            <person name="Xiong Z."/>
            <person name="Que H."/>
            <person name="Xie Y."/>
            <person name="Holland P.W."/>
            <person name="Paps J."/>
            <person name="Zhu Y."/>
            <person name="Wu F."/>
            <person name="Chen Y."/>
            <person name="Wang J."/>
            <person name="Peng C."/>
            <person name="Meng J."/>
            <person name="Yang L."/>
            <person name="Liu J."/>
            <person name="Wen B."/>
            <person name="Zhang N."/>
            <person name="Huang Z."/>
            <person name="Zhu Q."/>
            <person name="Feng Y."/>
            <person name="Mount A."/>
            <person name="Hedgecock D."/>
            <person name="Xu Z."/>
            <person name="Liu Y."/>
            <person name="Domazet-Loso T."/>
            <person name="Du Y."/>
            <person name="Sun X."/>
            <person name="Zhang S."/>
            <person name="Liu B."/>
            <person name="Cheng P."/>
            <person name="Jiang X."/>
            <person name="Li J."/>
            <person name="Fan D."/>
            <person name="Wang W."/>
            <person name="Fu W."/>
            <person name="Wang T."/>
            <person name="Wang B."/>
            <person name="Zhang J."/>
            <person name="Peng Z."/>
            <person name="Li Y."/>
            <person name="Li N."/>
            <person name="Wang J."/>
            <person name="Chen M."/>
            <person name="He Y."/>
            <person name="Tan F."/>
            <person name="Song X."/>
            <person name="Zheng Q."/>
            <person name="Huang R."/>
            <person name="Yang H."/>
            <person name="Du X."/>
            <person name="Chen L."/>
            <person name="Yang M."/>
            <person name="Gaffney P.M."/>
            <person name="Wang S."/>
            <person name="Luo L."/>
            <person name="She Z."/>
            <person name="Ming Y."/>
            <person name="Huang W."/>
            <person name="Zhang S."/>
            <person name="Huang B."/>
            <person name="Zhang Y."/>
            <person name="Qu T."/>
            <person name="Ni P."/>
            <person name="Miao G."/>
            <person name="Wang J."/>
            <person name="Wang Q."/>
            <person name="Steinberg C.E."/>
            <person name="Wang H."/>
            <person name="Li N."/>
            <person name="Qian L."/>
            <person name="Zhang G."/>
            <person name="Li Y."/>
            <person name="Yang H."/>
            <person name="Liu X."/>
            <person name="Wang J."/>
            <person name="Yin Y."/>
            <person name="Wang J."/>
        </authorList>
    </citation>
    <scope>NUCLEOTIDE SEQUENCE [LARGE SCALE GENOMIC DNA]</scope>
    <source>
        <strain evidence="1">05x7-T-G4-1.051#20</strain>
    </source>
</reference>
<dbReference type="Pfam" id="PF00147">
    <property type="entry name" value="Fibrinogen_C"/>
    <property type="match status" value="1"/>
</dbReference>
<dbReference type="SMART" id="SM00186">
    <property type="entry name" value="FBG"/>
    <property type="match status" value="1"/>
</dbReference>
<name>K1PLA5_MAGGI</name>
<accession>K1PLA5</accession>
<dbReference type="SUPFAM" id="SSF56496">
    <property type="entry name" value="Fibrinogen C-terminal domain-like"/>
    <property type="match status" value="1"/>
</dbReference>
<dbReference type="InterPro" id="IPR014716">
    <property type="entry name" value="Fibrinogen_a/b/g_C_1"/>
</dbReference>
<dbReference type="InterPro" id="IPR036056">
    <property type="entry name" value="Fibrinogen-like_C"/>
</dbReference>
<evidence type="ECO:0000313" key="1">
    <source>
        <dbReference type="EMBL" id="EKC24837.1"/>
    </source>
</evidence>
<dbReference type="HOGENOM" id="CLU_1107993_0_0_1"/>
<dbReference type="PROSITE" id="PS51406">
    <property type="entry name" value="FIBRINOGEN_C_2"/>
    <property type="match status" value="1"/>
</dbReference>
<dbReference type="EMBL" id="JH816863">
    <property type="protein sequence ID" value="EKC24837.1"/>
    <property type="molecule type" value="Genomic_DNA"/>
</dbReference>
<dbReference type="InterPro" id="IPR050373">
    <property type="entry name" value="Fibrinogen_C-term_domain"/>
</dbReference>
<dbReference type="InterPro" id="IPR002181">
    <property type="entry name" value="Fibrinogen_a/b/g_C_dom"/>
</dbReference>